<reference evidence="2" key="1">
    <citation type="journal article" date="2019" name="Int. J. Syst. Evol. Microbiol.">
        <title>The Global Catalogue of Microorganisms (GCM) 10K type strain sequencing project: providing services to taxonomists for standard genome sequencing and annotation.</title>
        <authorList>
            <consortium name="The Broad Institute Genomics Platform"/>
            <consortium name="The Broad Institute Genome Sequencing Center for Infectious Disease"/>
            <person name="Wu L."/>
            <person name="Ma J."/>
        </authorList>
    </citation>
    <scope>NUCLEOTIDE SEQUENCE [LARGE SCALE GENOMIC DNA]</scope>
    <source>
        <strain evidence="2">CGMCC 1.12942</strain>
    </source>
</reference>
<keyword evidence="1" id="KW-0378">Hydrolase</keyword>
<dbReference type="GO" id="GO:0016787">
    <property type="term" value="F:hydrolase activity"/>
    <property type="evidence" value="ECO:0007669"/>
    <property type="project" value="UniProtKB-KW"/>
</dbReference>
<proteinExistence type="predicted"/>
<dbReference type="SFLD" id="SFLDG01140">
    <property type="entry name" value="C2.B:_Phosphomannomutase_and_P"/>
    <property type="match status" value="1"/>
</dbReference>
<dbReference type="PANTHER" id="PTHR10000">
    <property type="entry name" value="PHOSPHOSERINE PHOSPHATASE"/>
    <property type="match status" value="1"/>
</dbReference>
<sequence length="283" mass="31227">MMNTLPYPLLVSDIDGTLLDGHKRISSENKRSIARFRKQGGVFTLATGRTYMEAKHFIDELELDFPVILCNGTLLFEPATKRLLPVTTLPVTLIKRLLADAMERVACPMELIAYGIDTIYITQLSPATRAELTAEGNLELNVVTLDSFDTLPEVPYLKVVIIADPQEMPQVVAWSKTLHSFPLDSILSADNYFEILPRGSSKGAAIAKLLHQLQLEPRQLAAIGDHCNDLAMLQLAGLGAAVANAHPQVLQQADVIVPRHDEHAVSHLIEHFLLPTLSEQTIK</sequence>
<dbReference type="NCBIfam" id="TIGR01484">
    <property type="entry name" value="HAD-SF-IIB"/>
    <property type="match status" value="1"/>
</dbReference>
<dbReference type="EC" id="3.1.3.-" evidence="1"/>
<comment type="caution">
    <text evidence="1">The sequence shown here is derived from an EMBL/GenBank/DDBJ whole genome shotgun (WGS) entry which is preliminary data.</text>
</comment>
<dbReference type="CDD" id="cd07516">
    <property type="entry name" value="HAD_Pase"/>
    <property type="match status" value="1"/>
</dbReference>
<dbReference type="Gene3D" id="3.40.50.1000">
    <property type="entry name" value="HAD superfamily/HAD-like"/>
    <property type="match status" value="1"/>
</dbReference>
<dbReference type="SUPFAM" id="SSF56784">
    <property type="entry name" value="HAD-like"/>
    <property type="match status" value="1"/>
</dbReference>
<dbReference type="Gene3D" id="3.30.1240.10">
    <property type="match status" value="1"/>
</dbReference>
<dbReference type="Pfam" id="PF08282">
    <property type="entry name" value="Hydrolase_3"/>
    <property type="match status" value="1"/>
</dbReference>
<keyword evidence="2" id="KW-1185">Reference proteome</keyword>
<evidence type="ECO:0000313" key="1">
    <source>
        <dbReference type="EMBL" id="MFC7440356.1"/>
    </source>
</evidence>
<evidence type="ECO:0000313" key="2">
    <source>
        <dbReference type="Proteomes" id="UP001596500"/>
    </source>
</evidence>
<dbReference type="InterPro" id="IPR006379">
    <property type="entry name" value="HAD-SF_hydro_IIB"/>
</dbReference>
<dbReference type="RefSeq" id="WP_379863601.1">
    <property type="nucleotide sequence ID" value="NZ_JBHTBW010000009.1"/>
</dbReference>
<protein>
    <submittedName>
        <fullName evidence="1">HAD family hydrolase</fullName>
        <ecNumber evidence="1">3.-.-.-</ecNumber>
        <ecNumber evidence="1">3.1.3.-</ecNumber>
    </submittedName>
</protein>
<organism evidence="1 2">
    <name type="scientific">Laceyella putida</name>
    <dbReference type="NCBI Taxonomy" id="110101"/>
    <lineage>
        <taxon>Bacteria</taxon>
        <taxon>Bacillati</taxon>
        <taxon>Bacillota</taxon>
        <taxon>Bacilli</taxon>
        <taxon>Bacillales</taxon>
        <taxon>Thermoactinomycetaceae</taxon>
        <taxon>Laceyella</taxon>
    </lineage>
</organism>
<dbReference type="SFLD" id="SFLDS00003">
    <property type="entry name" value="Haloacid_Dehalogenase"/>
    <property type="match status" value="1"/>
</dbReference>
<dbReference type="EC" id="3.-.-.-" evidence="1"/>
<dbReference type="NCBIfam" id="TIGR00099">
    <property type="entry name" value="Cof-subfamily"/>
    <property type="match status" value="1"/>
</dbReference>
<dbReference type="InterPro" id="IPR000150">
    <property type="entry name" value="Cof"/>
</dbReference>
<accession>A0ABW2RH72</accession>
<dbReference type="InterPro" id="IPR036412">
    <property type="entry name" value="HAD-like_sf"/>
</dbReference>
<dbReference type="EMBL" id="JBHTBW010000009">
    <property type="protein sequence ID" value="MFC7440356.1"/>
    <property type="molecule type" value="Genomic_DNA"/>
</dbReference>
<name>A0ABW2RH72_9BACL</name>
<gene>
    <name evidence="1" type="ORF">ACFQNG_04175</name>
</gene>
<dbReference type="InterPro" id="IPR023214">
    <property type="entry name" value="HAD_sf"/>
</dbReference>
<dbReference type="Proteomes" id="UP001596500">
    <property type="component" value="Unassembled WGS sequence"/>
</dbReference>
<dbReference type="PANTHER" id="PTHR10000:SF8">
    <property type="entry name" value="HAD SUPERFAMILY HYDROLASE-LIKE, TYPE 3"/>
    <property type="match status" value="1"/>
</dbReference>